<proteinExistence type="predicted"/>
<dbReference type="EMBL" id="ASHL01000007">
    <property type="protein sequence ID" value="EPD12689.1"/>
    <property type="molecule type" value="Genomic_DNA"/>
</dbReference>
<name>A0AB33Z011_9GAMM</name>
<accession>A0AB33Z011</accession>
<gene>
    <name evidence="2" type="ORF">L196_08789</name>
</gene>
<dbReference type="PIRSF" id="PIRSF025560">
    <property type="entry name" value="UCP025560"/>
    <property type="match status" value="1"/>
</dbReference>
<comment type="caution">
    <text evidence="2">The sequence shown here is derived from an EMBL/GenBank/DDBJ whole genome shotgun (WGS) entry which is preliminary data.</text>
</comment>
<dbReference type="Proteomes" id="UP000015462">
    <property type="component" value="Unassembled WGS sequence"/>
</dbReference>
<evidence type="ECO:0000313" key="2">
    <source>
        <dbReference type="EMBL" id="EPD12689.1"/>
    </source>
</evidence>
<feature type="signal peptide" evidence="1">
    <location>
        <begin position="1"/>
        <end position="21"/>
    </location>
</feature>
<keyword evidence="3" id="KW-1185">Reference proteome</keyword>
<evidence type="ECO:0008006" key="4">
    <source>
        <dbReference type="Google" id="ProtNLM"/>
    </source>
</evidence>
<keyword evidence="1" id="KW-0732">Signal</keyword>
<feature type="chain" id="PRO_5044194119" description="DUF1318 domain-containing protein" evidence="1">
    <location>
        <begin position="22"/>
        <end position="109"/>
    </location>
</feature>
<sequence>MKYVQILLTVFMLTLSTVSLAIDLHSAKDQGLVGETPNGYLASPVSAPSADIKALISDINAKRKQKYAHVAAKVAKPLSVVEQLAGKKAIEKTSKGHFIQFPDGQWVKK</sequence>
<dbReference type="AlphaFoldDB" id="A0AB33Z011"/>
<organism evidence="2 3">
    <name type="scientific">Cycloclasticus pugetii</name>
    <dbReference type="NCBI Taxonomy" id="34068"/>
    <lineage>
        <taxon>Bacteria</taxon>
        <taxon>Pseudomonadati</taxon>
        <taxon>Pseudomonadota</taxon>
        <taxon>Gammaproteobacteria</taxon>
        <taxon>Thiotrichales</taxon>
        <taxon>Piscirickettsiaceae</taxon>
        <taxon>Cycloclasticus</taxon>
    </lineage>
</organism>
<protein>
    <recommendedName>
        <fullName evidence="4">DUF1318 domain-containing protein</fullName>
    </recommendedName>
</protein>
<reference evidence="2 3" key="1">
    <citation type="journal article" date="2013" name="Genome Announc.">
        <title>Genome Sequence of the Pyrene- and Fluoranthene-Degrading Bacterium Cycloclasticus sp. Strain PY97M.</title>
        <authorList>
            <person name="Cui Z."/>
            <person name="Xu G."/>
            <person name="Li Q."/>
            <person name="Gao W."/>
            <person name="Zheng L."/>
        </authorList>
    </citation>
    <scope>NUCLEOTIDE SEQUENCE [LARGE SCALE GENOMIC DNA]</scope>
    <source>
        <strain evidence="2 3">PY97M</strain>
    </source>
</reference>
<dbReference type="Pfam" id="PF07027">
    <property type="entry name" value="DUF1318"/>
    <property type="match status" value="1"/>
</dbReference>
<evidence type="ECO:0000256" key="1">
    <source>
        <dbReference type="SAM" id="SignalP"/>
    </source>
</evidence>
<dbReference type="InterPro" id="IPR008309">
    <property type="entry name" value="YdbL"/>
</dbReference>
<evidence type="ECO:0000313" key="3">
    <source>
        <dbReference type="Proteomes" id="UP000015462"/>
    </source>
</evidence>